<evidence type="ECO:0000313" key="2">
    <source>
        <dbReference type="Proteomes" id="UP001153678"/>
    </source>
</evidence>
<comment type="caution">
    <text evidence="1">The sequence shown here is derived from an EMBL/GenBank/DDBJ whole genome shotgun (WGS) entry which is preliminary data.</text>
</comment>
<dbReference type="AlphaFoldDB" id="A0A9W4T6P8"/>
<reference evidence="1" key="1">
    <citation type="submission" date="2022-08" db="EMBL/GenBank/DDBJ databases">
        <authorList>
            <person name="Kallberg Y."/>
            <person name="Tangrot J."/>
            <person name="Rosling A."/>
        </authorList>
    </citation>
    <scope>NUCLEOTIDE SEQUENCE</scope>
    <source>
        <strain evidence="1">Wild A</strain>
    </source>
</reference>
<proteinExistence type="predicted"/>
<name>A0A9W4T6P8_9GLOM</name>
<evidence type="ECO:0000313" key="1">
    <source>
        <dbReference type="EMBL" id="CAI2192389.1"/>
    </source>
</evidence>
<dbReference type="Proteomes" id="UP001153678">
    <property type="component" value="Unassembled WGS sequence"/>
</dbReference>
<keyword evidence="2" id="KW-1185">Reference proteome</keyword>
<dbReference type="OrthoDB" id="2369361at2759"/>
<accession>A0A9W4T6P8</accession>
<dbReference type="EMBL" id="CAMKVN010008310">
    <property type="protein sequence ID" value="CAI2192389.1"/>
    <property type="molecule type" value="Genomic_DNA"/>
</dbReference>
<gene>
    <name evidence="1" type="ORF">FWILDA_LOCUS15553</name>
</gene>
<organism evidence="1 2">
    <name type="scientific">Funneliformis geosporum</name>
    <dbReference type="NCBI Taxonomy" id="1117311"/>
    <lineage>
        <taxon>Eukaryota</taxon>
        <taxon>Fungi</taxon>
        <taxon>Fungi incertae sedis</taxon>
        <taxon>Mucoromycota</taxon>
        <taxon>Glomeromycotina</taxon>
        <taxon>Glomeromycetes</taxon>
        <taxon>Glomerales</taxon>
        <taxon>Glomeraceae</taxon>
        <taxon>Funneliformis</taxon>
    </lineage>
</organism>
<protein>
    <submittedName>
        <fullName evidence="1">197_t:CDS:1</fullName>
    </submittedName>
</protein>
<sequence>MKLTNTERLQMYKPCDYSYVVIHMNSSLNYEIVSHDLYRGADALERFVTKIEEELLIIQEELSAPAEIIMAPGNLKAYNEATKSLQKFEEVKHRLLEVIKWEASMGEDIQKRKRYKKNTDKL</sequence>